<proteinExistence type="predicted"/>
<keyword evidence="2" id="KW-1185">Reference proteome</keyword>
<accession>A0ACC1RDW0</accession>
<dbReference type="EMBL" id="JANRMS010004456">
    <property type="protein sequence ID" value="KAJ3508686.1"/>
    <property type="molecule type" value="Genomic_DNA"/>
</dbReference>
<protein>
    <submittedName>
        <fullName evidence="1">Uncharacterized protein</fullName>
    </submittedName>
</protein>
<evidence type="ECO:0000313" key="2">
    <source>
        <dbReference type="Proteomes" id="UP001148629"/>
    </source>
</evidence>
<gene>
    <name evidence="1" type="ORF">NM208_g15784</name>
</gene>
<organism evidence="1 2">
    <name type="scientific">Fusarium decemcellulare</name>
    <dbReference type="NCBI Taxonomy" id="57161"/>
    <lineage>
        <taxon>Eukaryota</taxon>
        <taxon>Fungi</taxon>
        <taxon>Dikarya</taxon>
        <taxon>Ascomycota</taxon>
        <taxon>Pezizomycotina</taxon>
        <taxon>Sordariomycetes</taxon>
        <taxon>Hypocreomycetidae</taxon>
        <taxon>Hypocreales</taxon>
        <taxon>Nectriaceae</taxon>
        <taxon>Fusarium</taxon>
        <taxon>Fusarium decemcellulare species complex</taxon>
    </lineage>
</organism>
<name>A0ACC1RDW0_9HYPO</name>
<reference evidence="1" key="1">
    <citation type="submission" date="2022-08" db="EMBL/GenBank/DDBJ databases">
        <title>Genome Sequence of Fusarium decemcellulare.</title>
        <authorList>
            <person name="Buettner E."/>
        </authorList>
    </citation>
    <scope>NUCLEOTIDE SEQUENCE</scope>
    <source>
        <strain evidence="1">Babe19</strain>
    </source>
</reference>
<evidence type="ECO:0000313" key="1">
    <source>
        <dbReference type="EMBL" id="KAJ3508686.1"/>
    </source>
</evidence>
<sequence length="264" mass="28635">MHTLTLFALLLPLAEAAVRRFTNTTTAATTPARVTSSFVASKAIETEEKMRLLGPDPLLPFDPDSSPFCTWWYDNHGGIECEDMPAFWDITVAEWHRWNPSVAESCDNFVVGRSYCVEAFGHPGEPEPTPTIGTTVNPPLPPTTTAPGNGIETPQPIQPGMVDNCNRFHMVTSGQNCAVITSQYGITIAQFITWNPQIGGSACTGLWLDAYVCIGVIGFEPPEPSPTAPGNGIETPQPIQPGMVDNCDSFHLVESGNTFHYLEP</sequence>
<comment type="caution">
    <text evidence="1">The sequence shown here is derived from an EMBL/GenBank/DDBJ whole genome shotgun (WGS) entry which is preliminary data.</text>
</comment>
<dbReference type="Proteomes" id="UP001148629">
    <property type="component" value="Unassembled WGS sequence"/>
</dbReference>